<dbReference type="Proteomes" id="UP000546970">
    <property type="component" value="Unassembled WGS sequence"/>
</dbReference>
<keyword evidence="1" id="KW-0479">Metal-binding</keyword>
<comment type="catalytic activity">
    <reaction evidence="1">
        <text>beta-D-GlcNAc-(1-&gt;4)-Mur2Ac(oyl-L-Ala-gamma-D-Glu-L-Lys-D-Ala-D-Ala)-di-trans,octa-cis-undecaprenyl diphosphate + ATP = beta-D-GlcNAc-(1-&gt;4)-Mur2Ac(oyl-L-Ala-gamma-D-O-P-Glu-L-Lys-D-Ala-D-Ala)-di-trans,octa-cis-undecaprenyl diphosphate + ADP</text>
        <dbReference type="Rhea" id="RHEA:59488"/>
        <dbReference type="ChEBI" id="CHEBI:30616"/>
        <dbReference type="ChEBI" id="CHEBI:60033"/>
        <dbReference type="ChEBI" id="CHEBI:143132"/>
        <dbReference type="ChEBI" id="CHEBI:456216"/>
    </reaction>
</comment>
<keyword evidence="1" id="KW-0133">Cell shape</keyword>
<dbReference type="UniPathway" id="UPA00219"/>
<dbReference type="Gene3D" id="3.40.1190.10">
    <property type="entry name" value="Mur-like, catalytic domain"/>
    <property type="match status" value="1"/>
</dbReference>
<comment type="caution">
    <text evidence="4">The sequence shown here is derived from an EMBL/GenBank/DDBJ whole genome shotgun (WGS) entry which is preliminary data.</text>
</comment>
<dbReference type="GO" id="GO:0016881">
    <property type="term" value="F:acid-amino acid ligase activity"/>
    <property type="evidence" value="ECO:0007669"/>
    <property type="project" value="InterPro"/>
</dbReference>
<comment type="similarity">
    <text evidence="1">Belongs to the MurCDEF family. MurT subfamily.</text>
</comment>
<keyword evidence="1" id="KW-0067">ATP-binding</keyword>
<dbReference type="GO" id="GO:0008360">
    <property type="term" value="P:regulation of cell shape"/>
    <property type="evidence" value="ECO:0007669"/>
    <property type="project" value="UniProtKB-KW"/>
</dbReference>
<dbReference type="PANTHER" id="PTHR23135:SF7">
    <property type="entry name" value="LIPID II ISOGLUTAMINYL SYNTHASE (GLUTAMINE-HYDROLYZING) SUBUNIT MURT"/>
    <property type="match status" value="1"/>
</dbReference>
<name>A0A7X9UD72_9ACTN</name>
<dbReference type="InterPro" id="IPR036565">
    <property type="entry name" value="Mur-like_cat_sf"/>
</dbReference>
<keyword evidence="1" id="KW-0961">Cell wall biogenesis/degradation</keyword>
<dbReference type="AlphaFoldDB" id="A0A7X9UD72"/>
<comment type="catalytic activity">
    <reaction evidence="1">
        <text>beta-D-GlcNAc-(1-&gt;4)-Mur2Ac(oyl-L-Ala-gamma-D-O-P-Glu-L-Lys-D-Ala-D-Ala)-di-trans,octa-cis-undecaprenyl diphosphate + NH4(+) = beta-D-GlcNAc-(1-&gt;4)-Mur2Ac(oyl-L-Ala-D-isoglutaminyl-L-Lys-D-Ala-D-Ala)-di-trans,octa-cis-undecaprenyl diphosphate + phosphate + H(+)</text>
        <dbReference type="Rhea" id="RHEA:57932"/>
        <dbReference type="ChEBI" id="CHEBI:15378"/>
        <dbReference type="ChEBI" id="CHEBI:28938"/>
        <dbReference type="ChEBI" id="CHEBI:43474"/>
        <dbReference type="ChEBI" id="CHEBI:62233"/>
        <dbReference type="ChEBI" id="CHEBI:143132"/>
    </reaction>
</comment>
<keyword evidence="1" id="KW-0436">Ligase</keyword>
<dbReference type="GO" id="GO:0009252">
    <property type="term" value="P:peptidoglycan biosynthetic process"/>
    <property type="evidence" value="ECO:0007669"/>
    <property type="project" value="UniProtKB-UniRule"/>
</dbReference>
<dbReference type="GO" id="GO:0071555">
    <property type="term" value="P:cell wall organization"/>
    <property type="evidence" value="ECO:0007669"/>
    <property type="project" value="UniProtKB-KW"/>
</dbReference>
<evidence type="ECO:0000256" key="1">
    <source>
        <dbReference type="HAMAP-Rule" id="MF_02214"/>
    </source>
</evidence>
<sequence>MEGKPAVSNATKGAKGPRFHLAMAVSRAAASALKLARRNAGQMPGVIAEKIDPSFLADVDKPARVVFVSGTNGKTTTNNLLCDLLRDNGIEMIDNRAGGNVRNGVESTLIKNATISGRQKLDVAVMELDELSFRTVLPDLVPEVILVTNLYRDSFSRNANPDFIFSVMSENISPATKLVLNADDMISCRLAPQNSNRVYYSIARLEDDSSDPQGIVCDLTACPQCGGKLEYDYCHLRHLGHAHCKSCGFTNPEPDYELVALDRDAHTFTVCERCHEGEPTHTYHFGNYSITNLYNLFSTVVVARELGLSAEAIAASLERGINVTALRYTEKTVGGKRLVAVASKGENSTATSVALDTIRKEPGSKAVIVMLADAHKAANPKETEYIGWYYQTDFEYLNDPSIEQIVIQGATNLDLLPRLRMANIDPAKLHMVETPEQAAQAVDPMSVDSVFWAFDIFNGGDVEKSRELIGKKIEEASDVR</sequence>
<feature type="binding site" evidence="1">
    <location>
        <position position="222"/>
    </location>
    <ligand>
        <name>Zn(2+)</name>
        <dbReference type="ChEBI" id="CHEBI:29105"/>
    </ligand>
</feature>
<proteinExistence type="inferred from homology"/>
<feature type="binding site" evidence="1">
    <location>
        <position position="247"/>
    </location>
    <ligand>
        <name>Zn(2+)</name>
        <dbReference type="ChEBI" id="CHEBI:29105"/>
    </ligand>
</feature>
<evidence type="ECO:0000259" key="3">
    <source>
        <dbReference type="Pfam" id="PF08353"/>
    </source>
</evidence>
<dbReference type="EC" id="6.3.5.13" evidence="1"/>
<comment type="function">
    <text evidence="1">The lipid II isoglutaminyl synthase complex catalyzes the formation of alpha-D-isoglutamine in the cell wall lipid II stem peptide. The MurT subunit catalyzes the ATP-dependent amidation of D-glutamate residue of lipid II, converting it to an isoglutamine residue.</text>
</comment>
<evidence type="ECO:0000259" key="2">
    <source>
        <dbReference type="Pfam" id="PF08245"/>
    </source>
</evidence>
<dbReference type="EMBL" id="JABBCP010000007">
    <property type="protein sequence ID" value="NMF56333.1"/>
    <property type="molecule type" value="Genomic_DNA"/>
</dbReference>
<organism evidence="4 5">
    <name type="scientific">Collinsella acetigenes</name>
    <dbReference type="NCBI Taxonomy" id="2713419"/>
    <lineage>
        <taxon>Bacteria</taxon>
        <taxon>Bacillati</taxon>
        <taxon>Actinomycetota</taxon>
        <taxon>Coriobacteriia</taxon>
        <taxon>Coriobacteriales</taxon>
        <taxon>Coriobacteriaceae</taxon>
        <taxon>Collinsella</taxon>
    </lineage>
</organism>
<gene>
    <name evidence="1" type="primary">murT</name>
    <name evidence="4" type="ORF">HF320_08365</name>
</gene>
<dbReference type="InterPro" id="IPR013221">
    <property type="entry name" value="Mur_ligase_cen"/>
</dbReference>
<comment type="caution">
    <text evidence="1">Lacks conserved residue(s) required for the propagation of feature annotation.</text>
</comment>
<accession>A0A7X9UD72</accession>
<keyword evidence="5" id="KW-1185">Reference proteome</keyword>
<evidence type="ECO:0000313" key="5">
    <source>
        <dbReference type="Proteomes" id="UP000546970"/>
    </source>
</evidence>
<dbReference type="PANTHER" id="PTHR23135">
    <property type="entry name" value="MUR LIGASE FAMILY MEMBER"/>
    <property type="match status" value="1"/>
</dbReference>
<reference evidence="4 5" key="1">
    <citation type="submission" date="2020-04" db="EMBL/GenBank/DDBJ databases">
        <title>Collinsella sp. KGMB02528 nov., an anaerobic actinobacterium isolated from human feces.</title>
        <authorList>
            <person name="Han K.-I."/>
            <person name="Eom M.K."/>
            <person name="Kim J.-S."/>
            <person name="Lee K.C."/>
            <person name="Suh M.K."/>
            <person name="Park S.-H."/>
            <person name="Lee J.H."/>
            <person name="Kang S.W."/>
            <person name="Park J.-E."/>
            <person name="Oh B.S."/>
            <person name="Yu S.Y."/>
            <person name="Choi S.-H."/>
            <person name="Lee D.H."/>
            <person name="Yoon H."/>
            <person name="Kim B.-Y."/>
            <person name="Lee J.H."/>
            <person name="Lee J.-S."/>
        </authorList>
    </citation>
    <scope>NUCLEOTIDE SEQUENCE [LARGE SCALE GENOMIC DNA]</scope>
    <source>
        <strain evidence="4 5">KGMB02528</strain>
    </source>
</reference>
<dbReference type="SUPFAM" id="SSF53623">
    <property type="entry name" value="MurD-like peptide ligases, catalytic domain"/>
    <property type="match status" value="1"/>
</dbReference>
<feature type="binding site" evidence="1">
    <location>
        <position position="244"/>
    </location>
    <ligand>
        <name>Zn(2+)</name>
        <dbReference type="ChEBI" id="CHEBI:29105"/>
    </ligand>
</feature>
<feature type="binding site" evidence="1">
    <location>
        <position position="225"/>
    </location>
    <ligand>
        <name>Zn(2+)</name>
        <dbReference type="ChEBI" id="CHEBI:29105"/>
    </ligand>
</feature>
<dbReference type="InterPro" id="IPR043703">
    <property type="entry name" value="Lipid_II_synth_MurT"/>
</dbReference>
<dbReference type="GO" id="GO:0140282">
    <property type="term" value="F:carbon-nitrogen ligase activity on lipid II"/>
    <property type="evidence" value="ECO:0007669"/>
    <property type="project" value="UniProtKB-UniRule"/>
</dbReference>
<comment type="pathway">
    <text evidence="1">Cell wall biogenesis; peptidoglycan biosynthesis.</text>
</comment>
<protein>
    <recommendedName>
        <fullName evidence="1">Lipid II isoglutaminyl synthase (glutamine-hydrolyzing) subunit MurT</fullName>
        <ecNumber evidence="1">6.3.5.13</ecNumber>
    </recommendedName>
</protein>
<dbReference type="GO" id="GO:0008270">
    <property type="term" value="F:zinc ion binding"/>
    <property type="evidence" value="ECO:0007669"/>
    <property type="project" value="UniProtKB-UniRule"/>
</dbReference>
<dbReference type="InterPro" id="IPR013564">
    <property type="entry name" value="MurT_C"/>
</dbReference>
<comment type="catalytic activity">
    <reaction evidence="1">
        <text>beta-D-GlcNAc-(1-&gt;4)-Mur2Ac(oyl-L-Ala-gamma-D-Glu-L-Lys-D-Ala-D-Ala)-di-trans,octa-cis-undecaprenyl diphosphate + L-glutamine + ATP + H2O = beta-D-GlcNAc-(1-&gt;4)-Mur2Ac(oyl-L-Ala-D-isoglutaminyl-L-Lys-D-Ala-D-Ala)-di-trans,octa-cis-undecaprenyl diphosphate + L-glutamate + ADP + phosphate + H(+)</text>
        <dbReference type="Rhea" id="RHEA:57928"/>
        <dbReference type="ChEBI" id="CHEBI:15377"/>
        <dbReference type="ChEBI" id="CHEBI:15378"/>
        <dbReference type="ChEBI" id="CHEBI:29985"/>
        <dbReference type="ChEBI" id="CHEBI:30616"/>
        <dbReference type="ChEBI" id="CHEBI:43474"/>
        <dbReference type="ChEBI" id="CHEBI:58359"/>
        <dbReference type="ChEBI" id="CHEBI:60033"/>
        <dbReference type="ChEBI" id="CHEBI:62233"/>
        <dbReference type="ChEBI" id="CHEBI:456216"/>
        <dbReference type="EC" id="6.3.5.13"/>
    </reaction>
</comment>
<dbReference type="HAMAP" id="MF_02214">
    <property type="entry name" value="Lipid_II_synth_MurT"/>
    <property type="match status" value="1"/>
</dbReference>
<keyword evidence="1" id="KW-0547">Nucleotide-binding</keyword>
<evidence type="ECO:0000313" key="4">
    <source>
        <dbReference type="EMBL" id="NMF56333.1"/>
    </source>
</evidence>
<feature type="domain" description="Lipid II isoglutaminyl synthase (glutamine-hydrolyzing) subunit MurT C-terminal" evidence="3">
    <location>
        <begin position="347"/>
        <end position="441"/>
    </location>
</feature>
<dbReference type="Pfam" id="PF08245">
    <property type="entry name" value="Mur_ligase_M"/>
    <property type="match status" value="1"/>
</dbReference>
<keyword evidence="1" id="KW-0862">Zinc</keyword>
<feature type="domain" description="Mur ligase central" evidence="2">
    <location>
        <begin position="68"/>
        <end position="202"/>
    </location>
</feature>
<comment type="subunit">
    <text evidence="1">Forms a heterodimer with GatD.</text>
</comment>
<dbReference type="Pfam" id="PF08353">
    <property type="entry name" value="MurT_C"/>
    <property type="match status" value="1"/>
</dbReference>
<keyword evidence="1" id="KW-0573">Peptidoglycan synthesis</keyword>
<dbReference type="GO" id="GO:0005524">
    <property type="term" value="F:ATP binding"/>
    <property type="evidence" value="ECO:0007669"/>
    <property type="project" value="UniProtKB-UniRule"/>
</dbReference>